<name>A0A5J5A777_9ASTE</name>
<dbReference type="EMBL" id="CM018046">
    <property type="protein sequence ID" value="KAA8526054.1"/>
    <property type="molecule type" value="Genomic_DNA"/>
</dbReference>
<sequence length="278" mass="30955">MISALTHRLLDIQHVQKLGSTHHEGGEDEHENGVKIITLAGSNTGATMRSEMDEKSSLQVQLNDQEAAATYVNSNFQAINNSIMLGGSYSTNDAGVHLDISEESEGHHHKHGKKGKKKRERKKQFDHEIREMISALTHRLLDLQHVQKPGSTDHEGSEDEHEHGVKIITLAGSNTEATMRSEIDEKLSFQVQLDDQEATVTYVNSNIQAINNSIMLGGSYSTNDPDVHVDISEESEGHHHKHGKKAKKKERESSKKKQPVFPTIRGELGVNQQDSQRV</sequence>
<reference evidence="2 3" key="1">
    <citation type="submission" date="2019-09" db="EMBL/GenBank/DDBJ databases">
        <title>A chromosome-level genome assembly of the Chinese tupelo Nyssa sinensis.</title>
        <authorList>
            <person name="Yang X."/>
            <person name="Kang M."/>
            <person name="Yang Y."/>
            <person name="Xiong H."/>
            <person name="Wang M."/>
            <person name="Zhang Z."/>
            <person name="Wang Z."/>
            <person name="Wu H."/>
            <person name="Ma T."/>
            <person name="Liu J."/>
            <person name="Xi Z."/>
        </authorList>
    </citation>
    <scope>NUCLEOTIDE SEQUENCE [LARGE SCALE GENOMIC DNA]</scope>
    <source>
        <strain evidence="2">J267</strain>
        <tissue evidence="2">Leaf</tissue>
    </source>
</reference>
<dbReference type="Proteomes" id="UP000325577">
    <property type="component" value="Linkage Group LG3"/>
</dbReference>
<keyword evidence="3" id="KW-1185">Reference proteome</keyword>
<proteinExistence type="predicted"/>
<evidence type="ECO:0000256" key="1">
    <source>
        <dbReference type="SAM" id="MobiDB-lite"/>
    </source>
</evidence>
<feature type="compositionally biased region" description="Basic residues" evidence="1">
    <location>
        <begin position="238"/>
        <end position="248"/>
    </location>
</feature>
<evidence type="ECO:0000313" key="2">
    <source>
        <dbReference type="EMBL" id="KAA8526054.1"/>
    </source>
</evidence>
<dbReference type="OrthoDB" id="774437at2759"/>
<gene>
    <name evidence="2" type="ORF">F0562_007846</name>
</gene>
<feature type="region of interest" description="Disordered" evidence="1">
    <location>
        <begin position="100"/>
        <end position="123"/>
    </location>
</feature>
<evidence type="ECO:0000313" key="3">
    <source>
        <dbReference type="Proteomes" id="UP000325577"/>
    </source>
</evidence>
<feature type="compositionally biased region" description="Basic and acidic residues" evidence="1">
    <location>
        <begin position="226"/>
        <end position="237"/>
    </location>
</feature>
<feature type="region of interest" description="Disordered" evidence="1">
    <location>
        <begin position="226"/>
        <end position="278"/>
    </location>
</feature>
<organism evidence="2 3">
    <name type="scientific">Nyssa sinensis</name>
    <dbReference type="NCBI Taxonomy" id="561372"/>
    <lineage>
        <taxon>Eukaryota</taxon>
        <taxon>Viridiplantae</taxon>
        <taxon>Streptophyta</taxon>
        <taxon>Embryophyta</taxon>
        <taxon>Tracheophyta</taxon>
        <taxon>Spermatophyta</taxon>
        <taxon>Magnoliopsida</taxon>
        <taxon>eudicotyledons</taxon>
        <taxon>Gunneridae</taxon>
        <taxon>Pentapetalae</taxon>
        <taxon>asterids</taxon>
        <taxon>Cornales</taxon>
        <taxon>Nyssaceae</taxon>
        <taxon>Nyssa</taxon>
    </lineage>
</organism>
<dbReference type="AlphaFoldDB" id="A0A5J5A777"/>
<protein>
    <submittedName>
        <fullName evidence="2">Uncharacterized protein</fullName>
    </submittedName>
</protein>
<feature type="compositionally biased region" description="Basic residues" evidence="1">
    <location>
        <begin position="107"/>
        <end position="122"/>
    </location>
</feature>
<accession>A0A5J5A777</accession>
<dbReference type="PANTHER" id="PTHR33472">
    <property type="entry name" value="OS01G0106600 PROTEIN"/>
    <property type="match status" value="1"/>
</dbReference>
<dbReference type="PANTHER" id="PTHR33472:SF28">
    <property type="entry name" value="BROMO AND FHA DOMAIN-CONTAINING PROTEIN DDB_G0267958"/>
    <property type="match status" value="1"/>
</dbReference>